<dbReference type="Pfam" id="PF24697">
    <property type="entry name" value="DUF7661"/>
    <property type="match status" value="1"/>
</dbReference>
<evidence type="ECO:0000313" key="2">
    <source>
        <dbReference type="EMBL" id="UTZ25330.1"/>
    </source>
</evidence>
<accession>A0AAE9SMN1</accession>
<feature type="domain" description="DUF7661" evidence="1">
    <location>
        <begin position="5"/>
        <end position="73"/>
    </location>
</feature>
<reference evidence="2" key="1">
    <citation type="submission" date="2020-03" db="EMBL/GenBank/DDBJ databases">
        <title>Five strains of Vibrio campbellii isolated from Mariana Trench.</title>
        <authorList>
            <person name="Liang J."/>
            <person name="Zhang X.-H."/>
        </authorList>
    </citation>
    <scope>NUCLEOTIDE SEQUENCE</scope>
    <source>
        <strain evidence="2">LJC014</strain>
    </source>
</reference>
<evidence type="ECO:0000259" key="1">
    <source>
        <dbReference type="Pfam" id="PF24697"/>
    </source>
</evidence>
<dbReference type="Proteomes" id="UP001058687">
    <property type="component" value="Chromosome 1"/>
</dbReference>
<proteinExistence type="predicted"/>
<protein>
    <recommendedName>
        <fullName evidence="1">DUF7661 domain-containing protein</fullName>
    </recommendedName>
</protein>
<organism evidence="2 3">
    <name type="scientific">Vibrio campbellii</name>
    <dbReference type="NCBI Taxonomy" id="680"/>
    <lineage>
        <taxon>Bacteria</taxon>
        <taxon>Pseudomonadati</taxon>
        <taxon>Pseudomonadota</taxon>
        <taxon>Gammaproteobacteria</taxon>
        <taxon>Vibrionales</taxon>
        <taxon>Vibrionaceae</taxon>
        <taxon>Vibrio</taxon>
    </lineage>
</organism>
<name>A0AAE9SMN1_9VIBR</name>
<evidence type="ECO:0000313" key="3">
    <source>
        <dbReference type="Proteomes" id="UP001058687"/>
    </source>
</evidence>
<dbReference type="RefSeq" id="WP_255936528.1">
    <property type="nucleotide sequence ID" value="NZ_CP050467.1"/>
</dbReference>
<dbReference type="EMBL" id="CP050467">
    <property type="protein sequence ID" value="UTZ25330.1"/>
    <property type="molecule type" value="Genomic_DNA"/>
</dbReference>
<dbReference type="InterPro" id="IPR056078">
    <property type="entry name" value="DUF7661"/>
</dbReference>
<dbReference type="AlphaFoldDB" id="A0AAE9SMN1"/>
<sequence length="74" mass="8669">MISSMKVNVFGKIMLAECRDGIWTLYIDSETSIKRPIRDFLMPPFLDEDELLTYLGDMYHEHATATHPCVFWVE</sequence>
<gene>
    <name evidence="2" type="ORF">HB761_00375</name>
</gene>